<name>A0A251U5P3_HELAN</name>
<evidence type="ECO:0000313" key="2">
    <source>
        <dbReference type="Proteomes" id="UP000215914"/>
    </source>
</evidence>
<dbReference type="Proteomes" id="UP000215914">
    <property type="component" value="Chromosome 8"/>
</dbReference>
<keyword evidence="2" id="KW-1185">Reference proteome</keyword>
<dbReference type="AlphaFoldDB" id="A0A251U5P3"/>
<dbReference type="EMBL" id="CM007897">
    <property type="protein sequence ID" value="OTG18655.1"/>
    <property type="molecule type" value="Genomic_DNA"/>
</dbReference>
<dbReference type="InParanoid" id="A0A251U5P3"/>
<protein>
    <submittedName>
        <fullName evidence="1">Uncharacterized protein</fullName>
    </submittedName>
</protein>
<gene>
    <name evidence="1" type="ORF">HannXRQ_Chr08g0225401</name>
</gene>
<organism evidence="1 2">
    <name type="scientific">Helianthus annuus</name>
    <name type="common">Common sunflower</name>
    <dbReference type="NCBI Taxonomy" id="4232"/>
    <lineage>
        <taxon>Eukaryota</taxon>
        <taxon>Viridiplantae</taxon>
        <taxon>Streptophyta</taxon>
        <taxon>Embryophyta</taxon>
        <taxon>Tracheophyta</taxon>
        <taxon>Spermatophyta</taxon>
        <taxon>Magnoliopsida</taxon>
        <taxon>eudicotyledons</taxon>
        <taxon>Gunneridae</taxon>
        <taxon>Pentapetalae</taxon>
        <taxon>asterids</taxon>
        <taxon>campanulids</taxon>
        <taxon>Asterales</taxon>
        <taxon>Asteraceae</taxon>
        <taxon>Asteroideae</taxon>
        <taxon>Heliantheae alliance</taxon>
        <taxon>Heliantheae</taxon>
        <taxon>Helianthus</taxon>
    </lineage>
</organism>
<sequence>MLIRKGTLKKKILYGLMIGQRRLGLNMMVFLWKSTGKNALNIQNLMKTYGHELRA</sequence>
<accession>A0A251U5P3</accession>
<proteinExistence type="predicted"/>
<reference evidence="2" key="1">
    <citation type="journal article" date="2017" name="Nature">
        <title>The sunflower genome provides insights into oil metabolism, flowering and Asterid evolution.</title>
        <authorList>
            <person name="Badouin H."/>
            <person name="Gouzy J."/>
            <person name="Grassa C.J."/>
            <person name="Murat F."/>
            <person name="Staton S.E."/>
            <person name="Cottret L."/>
            <person name="Lelandais-Briere C."/>
            <person name="Owens G.L."/>
            <person name="Carrere S."/>
            <person name="Mayjonade B."/>
            <person name="Legrand L."/>
            <person name="Gill N."/>
            <person name="Kane N.C."/>
            <person name="Bowers J.E."/>
            <person name="Hubner S."/>
            <person name="Bellec A."/>
            <person name="Berard A."/>
            <person name="Berges H."/>
            <person name="Blanchet N."/>
            <person name="Boniface M.C."/>
            <person name="Brunel D."/>
            <person name="Catrice O."/>
            <person name="Chaidir N."/>
            <person name="Claudel C."/>
            <person name="Donnadieu C."/>
            <person name="Faraut T."/>
            <person name="Fievet G."/>
            <person name="Helmstetter N."/>
            <person name="King M."/>
            <person name="Knapp S.J."/>
            <person name="Lai Z."/>
            <person name="Le Paslier M.C."/>
            <person name="Lippi Y."/>
            <person name="Lorenzon L."/>
            <person name="Mandel J.R."/>
            <person name="Marage G."/>
            <person name="Marchand G."/>
            <person name="Marquand E."/>
            <person name="Bret-Mestries E."/>
            <person name="Morien E."/>
            <person name="Nambeesan S."/>
            <person name="Nguyen T."/>
            <person name="Pegot-Espagnet P."/>
            <person name="Pouilly N."/>
            <person name="Raftis F."/>
            <person name="Sallet E."/>
            <person name="Schiex T."/>
            <person name="Thomas J."/>
            <person name="Vandecasteele C."/>
            <person name="Vares D."/>
            <person name="Vear F."/>
            <person name="Vautrin S."/>
            <person name="Crespi M."/>
            <person name="Mangin B."/>
            <person name="Burke J.M."/>
            <person name="Salse J."/>
            <person name="Munos S."/>
            <person name="Vincourt P."/>
            <person name="Rieseberg L.H."/>
            <person name="Langlade N.B."/>
        </authorList>
    </citation>
    <scope>NUCLEOTIDE SEQUENCE [LARGE SCALE GENOMIC DNA]</scope>
    <source>
        <strain evidence="2">cv. SF193</strain>
    </source>
</reference>
<evidence type="ECO:0000313" key="1">
    <source>
        <dbReference type="EMBL" id="OTG18655.1"/>
    </source>
</evidence>